<feature type="domain" description="UspA" evidence="2">
    <location>
        <begin position="4"/>
        <end position="166"/>
    </location>
</feature>
<dbReference type="EMBL" id="LR216287">
    <property type="protein sequence ID" value="VFJ14366.1"/>
    <property type="molecule type" value="Genomic_DNA"/>
</dbReference>
<dbReference type="Pfam" id="PF00582">
    <property type="entry name" value="Usp"/>
    <property type="match status" value="1"/>
</dbReference>
<sequence>MDLRVILVPYDGSHFSENALEYAVYLAKAIFLGDPKKRIIKIVMLHVVQEIPIAKTLLDKMKIGRKIKKSSLDEHADGVYQETTNLMQKDMDEKKERYKHIDGIKLESLILYGDPANQIVDYSNNNRVDLIVMGSNGLQGLAKFKGLGSVSRKVSEAVSHPMTIIR</sequence>
<evidence type="ECO:0000259" key="2">
    <source>
        <dbReference type="Pfam" id="PF00582"/>
    </source>
</evidence>
<dbReference type="PANTHER" id="PTHR46268">
    <property type="entry name" value="STRESS RESPONSE PROTEIN NHAX"/>
    <property type="match status" value="1"/>
</dbReference>
<evidence type="ECO:0000256" key="1">
    <source>
        <dbReference type="ARBA" id="ARBA00008791"/>
    </source>
</evidence>
<reference evidence="3 4" key="1">
    <citation type="submission" date="2019-02" db="EMBL/GenBank/DDBJ databases">
        <authorList>
            <person name="Lehtovirta-Morley E L."/>
        </authorList>
    </citation>
    <scope>NUCLEOTIDE SEQUENCE [LARGE SCALE GENOMIC DNA]</scope>
    <source>
        <strain evidence="3">NFRAN1</strain>
    </source>
</reference>
<dbReference type="PRINTS" id="PR01438">
    <property type="entry name" value="UNVRSLSTRESS"/>
</dbReference>
<dbReference type="InterPro" id="IPR014729">
    <property type="entry name" value="Rossmann-like_a/b/a_fold"/>
</dbReference>
<dbReference type="SUPFAM" id="SSF52402">
    <property type="entry name" value="Adenine nucleotide alpha hydrolases-like"/>
    <property type="match status" value="1"/>
</dbReference>
<dbReference type="CDD" id="cd00293">
    <property type="entry name" value="USP-like"/>
    <property type="match status" value="1"/>
</dbReference>
<keyword evidence="4" id="KW-1185">Reference proteome</keyword>
<dbReference type="PANTHER" id="PTHR46268:SF6">
    <property type="entry name" value="UNIVERSAL STRESS PROTEIN UP12"/>
    <property type="match status" value="1"/>
</dbReference>
<gene>
    <name evidence="3" type="ORF">NFRAN_2044</name>
</gene>
<dbReference type="InterPro" id="IPR006015">
    <property type="entry name" value="Universal_stress_UspA"/>
</dbReference>
<proteinExistence type="inferred from homology"/>
<name>A0A484IHI1_9ARCH</name>
<protein>
    <submittedName>
        <fullName evidence="3">Universal stress protein family protein</fullName>
    </submittedName>
</protein>
<dbReference type="Gene3D" id="3.40.50.620">
    <property type="entry name" value="HUPs"/>
    <property type="match status" value="1"/>
</dbReference>
<evidence type="ECO:0000313" key="3">
    <source>
        <dbReference type="EMBL" id="VFJ14366.1"/>
    </source>
</evidence>
<dbReference type="KEGG" id="nfn:NFRAN_2044"/>
<comment type="similarity">
    <text evidence="1">Belongs to the universal stress protein A family.</text>
</comment>
<dbReference type="InterPro" id="IPR006016">
    <property type="entry name" value="UspA"/>
</dbReference>
<organism evidence="3 4">
    <name type="scientific">Candidatus Nitrosocosmicus franklandianus</name>
    <dbReference type="NCBI Taxonomy" id="1798806"/>
    <lineage>
        <taxon>Archaea</taxon>
        <taxon>Nitrososphaerota</taxon>
        <taxon>Nitrososphaeria</taxon>
        <taxon>Nitrososphaerales</taxon>
        <taxon>Nitrososphaeraceae</taxon>
        <taxon>Candidatus Nitrosocosmicus</taxon>
    </lineage>
</organism>
<accession>A0A484IHI1</accession>
<dbReference type="AlphaFoldDB" id="A0A484IHI1"/>
<dbReference type="Proteomes" id="UP000294299">
    <property type="component" value="Chromosome NFRAN"/>
</dbReference>
<evidence type="ECO:0000313" key="4">
    <source>
        <dbReference type="Proteomes" id="UP000294299"/>
    </source>
</evidence>